<dbReference type="AlphaFoldDB" id="A0ABD0SHH7"/>
<dbReference type="EMBL" id="JBEDNZ010000021">
    <property type="protein sequence ID" value="KAL0819047.1"/>
    <property type="molecule type" value="Genomic_DNA"/>
</dbReference>
<evidence type="ECO:0000256" key="2">
    <source>
        <dbReference type="ARBA" id="ARBA00015888"/>
    </source>
</evidence>
<accession>A0ABD0SHH7</accession>
<keyword evidence="7" id="KW-0238">DNA-binding</keyword>
<protein>
    <recommendedName>
        <fullName evidence="2">Abasic site processing protein HMCES</fullName>
    </recommendedName>
    <alternativeName>
        <fullName evidence="9">Embryonic stem cell-specific 5-hydroxymethylcytosine-binding protein</fullName>
    </alternativeName>
    <alternativeName>
        <fullName evidence="10">Peptidase HMCES</fullName>
    </alternativeName>
    <alternativeName>
        <fullName evidence="11">SRAP domain-containing protein 1</fullName>
    </alternativeName>
</protein>
<evidence type="ECO:0000256" key="11">
    <source>
        <dbReference type="ARBA" id="ARBA00031130"/>
    </source>
</evidence>
<evidence type="ECO:0000256" key="6">
    <source>
        <dbReference type="ARBA" id="ARBA00023124"/>
    </source>
</evidence>
<comment type="caution">
    <text evidence="12">The sequence shown here is derived from an EMBL/GenBank/DDBJ whole genome shotgun (WGS) entry which is preliminary data.</text>
</comment>
<proteinExistence type="inferred from homology"/>
<dbReference type="InterPro" id="IPR036590">
    <property type="entry name" value="SRAP-like"/>
</dbReference>
<dbReference type="GO" id="GO:0008233">
    <property type="term" value="F:peptidase activity"/>
    <property type="evidence" value="ECO:0007669"/>
    <property type="project" value="UniProtKB-KW"/>
</dbReference>
<evidence type="ECO:0000313" key="13">
    <source>
        <dbReference type="Proteomes" id="UP001549921"/>
    </source>
</evidence>
<evidence type="ECO:0000256" key="7">
    <source>
        <dbReference type="ARBA" id="ARBA00023125"/>
    </source>
</evidence>
<evidence type="ECO:0000256" key="8">
    <source>
        <dbReference type="ARBA" id="ARBA00023239"/>
    </source>
</evidence>
<keyword evidence="4" id="KW-0227">DNA damage</keyword>
<evidence type="ECO:0000256" key="1">
    <source>
        <dbReference type="ARBA" id="ARBA00008136"/>
    </source>
</evidence>
<keyword evidence="5" id="KW-0378">Hydrolase</keyword>
<reference evidence="12 13" key="1">
    <citation type="submission" date="2024-06" db="EMBL/GenBank/DDBJ databases">
        <title>A chromosome-level genome assembly of beet webworm, Loxostege sticticalis.</title>
        <authorList>
            <person name="Zhang Y."/>
        </authorList>
    </citation>
    <scope>NUCLEOTIDE SEQUENCE [LARGE SCALE GENOMIC DNA]</scope>
    <source>
        <strain evidence="12">AQ028</strain>
        <tissue evidence="12">Male pupae</tissue>
    </source>
</reference>
<dbReference type="GO" id="GO:0016829">
    <property type="term" value="F:lyase activity"/>
    <property type="evidence" value="ECO:0007669"/>
    <property type="project" value="UniProtKB-KW"/>
</dbReference>
<name>A0ABD0SHH7_LOXSC</name>
<keyword evidence="6" id="KW-0190">Covalent protein-DNA linkage</keyword>
<dbReference type="InterPro" id="IPR003738">
    <property type="entry name" value="SRAP"/>
</dbReference>
<organism evidence="12 13">
    <name type="scientific">Loxostege sticticalis</name>
    <name type="common">Beet webworm moth</name>
    <dbReference type="NCBI Taxonomy" id="481309"/>
    <lineage>
        <taxon>Eukaryota</taxon>
        <taxon>Metazoa</taxon>
        <taxon>Ecdysozoa</taxon>
        <taxon>Arthropoda</taxon>
        <taxon>Hexapoda</taxon>
        <taxon>Insecta</taxon>
        <taxon>Pterygota</taxon>
        <taxon>Neoptera</taxon>
        <taxon>Endopterygota</taxon>
        <taxon>Lepidoptera</taxon>
        <taxon>Glossata</taxon>
        <taxon>Ditrysia</taxon>
        <taxon>Pyraloidea</taxon>
        <taxon>Crambidae</taxon>
        <taxon>Pyraustinae</taxon>
        <taxon>Loxostege</taxon>
    </lineage>
</organism>
<dbReference type="GO" id="GO:0006508">
    <property type="term" value="P:proteolysis"/>
    <property type="evidence" value="ECO:0007669"/>
    <property type="project" value="UniProtKB-KW"/>
</dbReference>
<dbReference type="PANTHER" id="PTHR13604:SF0">
    <property type="entry name" value="ABASIC SITE PROCESSING PROTEIN HMCES"/>
    <property type="match status" value="1"/>
</dbReference>
<keyword evidence="8" id="KW-0456">Lyase</keyword>
<evidence type="ECO:0000256" key="10">
    <source>
        <dbReference type="ARBA" id="ARBA00030898"/>
    </source>
</evidence>
<evidence type="ECO:0000256" key="4">
    <source>
        <dbReference type="ARBA" id="ARBA00022763"/>
    </source>
</evidence>
<dbReference type="Gene3D" id="3.90.1680.10">
    <property type="entry name" value="SOS response associated peptidase-like"/>
    <property type="match status" value="1"/>
</dbReference>
<evidence type="ECO:0000313" key="12">
    <source>
        <dbReference type="EMBL" id="KAL0819047.1"/>
    </source>
</evidence>
<dbReference type="Proteomes" id="UP001549921">
    <property type="component" value="Unassembled WGS sequence"/>
</dbReference>
<keyword evidence="3" id="KW-0645">Protease</keyword>
<dbReference type="PANTHER" id="PTHR13604">
    <property type="entry name" value="DC12-RELATED"/>
    <property type="match status" value="1"/>
</dbReference>
<sequence>MCGRTGLSLGKPQLQCACSYKPKGAPSFIKPDWLPEHNDGKEYVPSYNIAPTDVTPVLVSASKYKNAAKSSRVLKPMMWGIIPPWHKGDYKTHNLSTNNCRMENIQSSKLYSPILKDGGRCVIVVEGFYEWQTTNKTSKTKQPYYIYAPQDESIKVEDPQTWNNEFDEENGWKGINLLHMAGLYNIWQNEDKIIYSYSVITMESNSTLNWLHHRMPAILNQQEQIEAWLDIDNVPPEMALTILKPVKILSWHPVSTLVNNSKNKSDECNNRLLEENKNKSKQKTLTSWFHKADKRKSEGDFNATASKKIKHD</sequence>
<comment type="similarity">
    <text evidence="1">Belongs to the SOS response-associated peptidase family.</text>
</comment>
<dbReference type="Pfam" id="PF02586">
    <property type="entry name" value="SRAP"/>
    <property type="match status" value="1"/>
</dbReference>
<evidence type="ECO:0000256" key="5">
    <source>
        <dbReference type="ARBA" id="ARBA00022801"/>
    </source>
</evidence>
<evidence type="ECO:0000256" key="9">
    <source>
        <dbReference type="ARBA" id="ARBA00030390"/>
    </source>
</evidence>
<dbReference type="SUPFAM" id="SSF143081">
    <property type="entry name" value="BB1717-like"/>
    <property type="match status" value="1"/>
</dbReference>
<dbReference type="GO" id="GO:0006974">
    <property type="term" value="P:DNA damage response"/>
    <property type="evidence" value="ECO:0007669"/>
    <property type="project" value="UniProtKB-KW"/>
</dbReference>
<dbReference type="GO" id="GO:0003677">
    <property type="term" value="F:DNA binding"/>
    <property type="evidence" value="ECO:0007669"/>
    <property type="project" value="UniProtKB-KW"/>
</dbReference>
<gene>
    <name evidence="12" type="ORF">ABMA28_008326</name>
</gene>
<evidence type="ECO:0000256" key="3">
    <source>
        <dbReference type="ARBA" id="ARBA00022670"/>
    </source>
</evidence>